<dbReference type="PIRSF" id="PIRSF006402">
    <property type="entry name" value="UCP006402_thioredoxin"/>
    <property type="match status" value="1"/>
</dbReference>
<dbReference type="PANTHER" id="PTHR42899">
    <property type="entry name" value="SPERMATOGENESIS-ASSOCIATED PROTEIN 20"/>
    <property type="match status" value="1"/>
</dbReference>
<dbReference type="AlphaFoldDB" id="A0A382EJL9"/>
<dbReference type="GO" id="GO:0005975">
    <property type="term" value="P:carbohydrate metabolic process"/>
    <property type="evidence" value="ECO:0007669"/>
    <property type="project" value="InterPro"/>
</dbReference>
<feature type="non-terminal residue" evidence="2">
    <location>
        <position position="1"/>
    </location>
</feature>
<evidence type="ECO:0000259" key="1">
    <source>
        <dbReference type="Pfam" id="PF03190"/>
    </source>
</evidence>
<proteinExistence type="predicted"/>
<dbReference type="Pfam" id="PF03190">
    <property type="entry name" value="Thioredox_DsbH"/>
    <property type="match status" value="1"/>
</dbReference>
<dbReference type="Gene3D" id="3.40.30.10">
    <property type="entry name" value="Glutaredoxin"/>
    <property type="match status" value="1"/>
</dbReference>
<dbReference type="SUPFAM" id="SSF48208">
    <property type="entry name" value="Six-hairpin glycosidases"/>
    <property type="match status" value="1"/>
</dbReference>
<feature type="domain" description="Spermatogenesis-associated protein 20-like TRX" evidence="1">
    <location>
        <begin position="1"/>
        <end position="106"/>
    </location>
</feature>
<dbReference type="PANTHER" id="PTHR42899:SF1">
    <property type="entry name" value="SPERMATOGENESIS-ASSOCIATED PROTEIN 20"/>
    <property type="match status" value="1"/>
</dbReference>
<dbReference type="Gene3D" id="1.50.10.20">
    <property type="match status" value="1"/>
</dbReference>
<evidence type="ECO:0000313" key="2">
    <source>
        <dbReference type="EMBL" id="SVB50609.1"/>
    </source>
</evidence>
<dbReference type="EMBL" id="UINC01044745">
    <property type="protein sequence ID" value="SVB50609.1"/>
    <property type="molecule type" value="Genomic_DNA"/>
</dbReference>
<dbReference type="SUPFAM" id="SSF52833">
    <property type="entry name" value="Thioredoxin-like"/>
    <property type="match status" value="1"/>
</dbReference>
<dbReference type="InterPro" id="IPR004879">
    <property type="entry name" value="Ssp411-like_TRX"/>
</dbReference>
<accession>A0A382EJL9</accession>
<dbReference type="InterPro" id="IPR008928">
    <property type="entry name" value="6-hairpin_glycosidase_sf"/>
</dbReference>
<dbReference type="InterPro" id="IPR024705">
    <property type="entry name" value="Ssp411"/>
</dbReference>
<gene>
    <name evidence="2" type="ORF">METZ01_LOCUS203463</name>
</gene>
<dbReference type="InterPro" id="IPR036249">
    <property type="entry name" value="Thioredoxin-like_sf"/>
</dbReference>
<sequence length="558" mass="65518">HESFEDKNTAAVMNEKFINIKVDREERPDLDNVFQKSLAILTGTPGGWPLSMFLDENGVPFSGGTYFPPKEMYGRPSFANILNQVSEFYGKNRDKVIQQASQIKDVFQKDQKKSSVIGQNLNPHLEAMLNYIDFEWGGFQGSPKFPQFYVFESFLHFYKKNKNKKFYDAVKILLNNVCSRGLYDHLLGGIARYSTDDRWIAPHFEKMLYDNILFINLLGQFYLQEPNEYYKEKLIQTVEFVNNSFKNKENLLGSAYDADSEGVEGKHYVWDDKELRSVLEKDYNLFAKYYDISENGNWEGKNILIEKSIKPTKEENEKLKKIKDKLLSIREKRPKPFFDDKTQIDLNAYWISTLIFVAEVFNKEEWKKLSLSNYNLIKNLTKDEIYHCYKDKDGVKVFLDDYAYLAQLMINFYETTGEINYLDDAKKIVQQTWDLFYDKENKILQKNPIKQNDLFVPPLDINDSNIPNGNSVFLLNCKKLEAITNDTKWQGMAKELIQSFHSFLNLKSTQMVSYIKNLDMCEELTTFTFFGDIKKIKELQQFVKKNYLKSSTLIYKED</sequence>
<name>A0A382EJL9_9ZZZZ</name>
<organism evidence="2">
    <name type="scientific">marine metagenome</name>
    <dbReference type="NCBI Taxonomy" id="408172"/>
    <lineage>
        <taxon>unclassified sequences</taxon>
        <taxon>metagenomes</taxon>
        <taxon>ecological metagenomes</taxon>
    </lineage>
</organism>
<feature type="non-terminal residue" evidence="2">
    <location>
        <position position="558"/>
    </location>
</feature>
<protein>
    <recommendedName>
        <fullName evidence="1">Spermatogenesis-associated protein 20-like TRX domain-containing protein</fullName>
    </recommendedName>
</protein>
<reference evidence="2" key="1">
    <citation type="submission" date="2018-05" db="EMBL/GenBank/DDBJ databases">
        <authorList>
            <person name="Lanie J.A."/>
            <person name="Ng W.-L."/>
            <person name="Kazmierczak K.M."/>
            <person name="Andrzejewski T.M."/>
            <person name="Davidsen T.M."/>
            <person name="Wayne K.J."/>
            <person name="Tettelin H."/>
            <person name="Glass J.I."/>
            <person name="Rusch D."/>
            <person name="Podicherti R."/>
            <person name="Tsui H.-C.T."/>
            <person name="Winkler M.E."/>
        </authorList>
    </citation>
    <scope>NUCLEOTIDE SEQUENCE</scope>
</reference>